<dbReference type="InterPro" id="IPR008521">
    <property type="entry name" value="Mg_trans_NIPA"/>
</dbReference>
<sequence>MHEEDDDPEEHQVDRFANAQCQALGAASCCCSFSSSSLSIGCVQCGQRTTSRRRGGEVRIGQATQPLAAAVATRLALLPDSPSLSSLLPPRPAGLHAHAPRGRGVRGGSSPADRRARVSQVEAGVASHLAAARAEQYCILNLVRQLLSEYQTGGTGIVSEVLILEEMVSSIDNVRGLTLAISSSAFIGSSFVIKKVGLKKAGDSGVRAGSGGYSYLYEPLWWLGMITMILGEIANFAAYAFAPAVLVTPLGALSIIVSAVLAHFVLKEKLHMFGVVGCILCVVGSIGIVLHAPKEREIDSMKEIWHLATEPGFVVYSCVAVVAVLFLIFWVVERSGHRKMLVYIAICSTMGSLTVISVKAVAIALKLSFSGSNQFIYIQTWFFIVVVIICCLVQLNYLNKALDSFNTAVVSPVYYVMFTILTIVANMIMYKDSFSRDATQIATQLCGFVTIVAGTFLLHKTRDMGNAPQPPPDETCLDGEAVRPGKGLCWFGNLGGPTLSVYLVQNLIGFLWEIWKFRDFF</sequence>
<protein>
    <recommendedName>
        <fullName evidence="5">Probable magnesium transporter</fullName>
    </recommendedName>
</protein>
<keyword evidence="5" id="KW-0406">Ion transport</keyword>
<name>A0A8J5TBJ4_ZIZPA</name>
<comment type="subcellular location">
    <subcellularLocation>
        <location evidence="5">Cell membrane</location>
        <topology evidence="5">Multi-pass membrane protein</topology>
    </subcellularLocation>
    <subcellularLocation>
        <location evidence="5">Early endosome</location>
    </subcellularLocation>
    <subcellularLocation>
        <location evidence="1">Membrane</location>
        <topology evidence="1">Multi-pass membrane protein</topology>
    </subcellularLocation>
</comment>
<comment type="caution">
    <text evidence="7">The sequence shown here is derived from an EMBL/GenBank/DDBJ whole genome shotgun (WGS) entry which is preliminary data.</text>
</comment>
<dbReference type="PANTHER" id="PTHR12570">
    <property type="match status" value="1"/>
</dbReference>
<comment type="function">
    <text evidence="5">Acts as a Mg(2+) transporter. Can also transport other divalent cations such as Fe(2+), Sr(2+), Ba(2+), Mn(2+) and Co(2+) but to a much less extent than Mg(2+).</text>
</comment>
<dbReference type="Pfam" id="PF05653">
    <property type="entry name" value="Mg_trans_NIPA"/>
    <property type="match status" value="1"/>
</dbReference>
<keyword evidence="5" id="KW-1003">Cell membrane</keyword>
<evidence type="ECO:0000256" key="4">
    <source>
        <dbReference type="ARBA" id="ARBA00023136"/>
    </source>
</evidence>
<evidence type="ECO:0000256" key="6">
    <source>
        <dbReference type="SAM" id="MobiDB-lite"/>
    </source>
</evidence>
<feature type="transmembrane region" description="Helical" evidence="5">
    <location>
        <begin position="376"/>
        <end position="397"/>
    </location>
</feature>
<evidence type="ECO:0000313" key="7">
    <source>
        <dbReference type="EMBL" id="KAG8070731.1"/>
    </source>
</evidence>
<dbReference type="EMBL" id="JAAALK010000283">
    <property type="protein sequence ID" value="KAG8070731.1"/>
    <property type="molecule type" value="Genomic_DNA"/>
</dbReference>
<reference evidence="7" key="1">
    <citation type="journal article" date="2021" name="bioRxiv">
        <title>Whole Genome Assembly and Annotation of Northern Wild Rice, Zizania palustris L., Supports a Whole Genome Duplication in the Zizania Genus.</title>
        <authorList>
            <person name="Haas M."/>
            <person name="Kono T."/>
            <person name="Macchietto M."/>
            <person name="Millas R."/>
            <person name="McGilp L."/>
            <person name="Shao M."/>
            <person name="Duquette J."/>
            <person name="Hirsch C.N."/>
            <person name="Kimball J."/>
        </authorList>
    </citation>
    <scope>NUCLEOTIDE SEQUENCE</scope>
    <source>
        <tissue evidence="7">Fresh leaf tissue</tissue>
    </source>
</reference>
<accession>A0A8J5TBJ4</accession>
<organism evidence="7 8">
    <name type="scientific">Zizania palustris</name>
    <name type="common">Northern wild rice</name>
    <dbReference type="NCBI Taxonomy" id="103762"/>
    <lineage>
        <taxon>Eukaryota</taxon>
        <taxon>Viridiplantae</taxon>
        <taxon>Streptophyta</taxon>
        <taxon>Embryophyta</taxon>
        <taxon>Tracheophyta</taxon>
        <taxon>Spermatophyta</taxon>
        <taxon>Magnoliopsida</taxon>
        <taxon>Liliopsida</taxon>
        <taxon>Poales</taxon>
        <taxon>Poaceae</taxon>
        <taxon>BOP clade</taxon>
        <taxon>Oryzoideae</taxon>
        <taxon>Oryzeae</taxon>
        <taxon>Zizaniinae</taxon>
        <taxon>Zizania</taxon>
    </lineage>
</organism>
<keyword evidence="5" id="KW-0967">Endosome</keyword>
<dbReference type="GO" id="GO:0005769">
    <property type="term" value="C:early endosome"/>
    <property type="evidence" value="ECO:0007669"/>
    <property type="project" value="UniProtKB-SubCell"/>
</dbReference>
<keyword evidence="4 5" id="KW-0472">Membrane</keyword>
<keyword evidence="8" id="KW-1185">Reference proteome</keyword>
<dbReference type="GO" id="GO:0015095">
    <property type="term" value="F:magnesium ion transmembrane transporter activity"/>
    <property type="evidence" value="ECO:0007669"/>
    <property type="project" value="UniProtKB-UniRule"/>
</dbReference>
<feature type="transmembrane region" description="Helical" evidence="5">
    <location>
        <begin position="441"/>
        <end position="458"/>
    </location>
</feature>
<keyword evidence="5" id="KW-0460">Magnesium</keyword>
<dbReference type="AlphaFoldDB" id="A0A8J5TBJ4"/>
<dbReference type="Proteomes" id="UP000729402">
    <property type="component" value="Unassembled WGS sequence"/>
</dbReference>
<feature type="transmembrane region" description="Helical" evidence="5">
    <location>
        <begin position="220"/>
        <end position="241"/>
    </location>
</feature>
<feature type="transmembrane region" description="Helical" evidence="5">
    <location>
        <begin position="409"/>
        <end position="429"/>
    </location>
</feature>
<feature type="transmembrane region" description="Helical" evidence="5">
    <location>
        <begin position="247"/>
        <end position="266"/>
    </location>
</feature>
<evidence type="ECO:0000256" key="5">
    <source>
        <dbReference type="RuleBase" id="RU363078"/>
    </source>
</evidence>
<dbReference type="GO" id="GO:0005886">
    <property type="term" value="C:plasma membrane"/>
    <property type="evidence" value="ECO:0007669"/>
    <property type="project" value="UniProtKB-SubCell"/>
</dbReference>
<evidence type="ECO:0000313" key="8">
    <source>
        <dbReference type="Proteomes" id="UP000729402"/>
    </source>
</evidence>
<keyword evidence="3 5" id="KW-1133">Transmembrane helix</keyword>
<comment type="subunit">
    <text evidence="5">Homodimer.</text>
</comment>
<proteinExistence type="inferred from homology"/>
<evidence type="ECO:0000256" key="1">
    <source>
        <dbReference type="ARBA" id="ARBA00004141"/>
    </source>
</evidence>
<gene>
    <name evidence="7" type="ORF">GUJ93_ZPchr0006g44869</name>
</gene>
<feature type="region of interest" description="Disordered" evidence="6">
    <location>
        <begin position="88"/>
        <end position="114"/>
    </location>
</feature>
<feature type="transmembrane region" description="Helical" evidence="5">
    <location>
        <begin position="273"/>
        <end position="293"/>
    </location>
</feature>
<evidence type="ECO:0000256" key="3">
    <source>
        <dbReference type="ARBA" id="ARBA00022989"/>
    </source>
</evidence>
<keyword evidence="5" id="KW-0813">Transport</keyword>
<comment type="similarity">
    <text evidence="5">Belongs to the NIPA (TC 2.A.7) family.</text>
</comment>
<feature type="transmembrane region" description="Helical" evidence="5">
    <location>
        <begin position="313"/>
        <end position="332"/>
    </location>
</feature>
<reference evidence="7" key="2">
    <citation type="submission" date="2021-02" db="EMBL/GenBank/DDBJ databases">
        <authorList>
            <person name="Kimball J.A."/>
            <person name="Haas M.W."/>
            <person name="Macchietto M."/>
            <person name="Kono T."/>
            <person name="Duquette J."/>
            <person name="Shao M."/>
        </authorList>
    </citation>
    <scope>NUCLEOTIDE SEQUENCE</scope>
    <source>
        <tissue evidence="7">Fresh leaf tissue</tissue>
    </source>
</reference>
<dbReference type="OrthoDB" id="6428174at2759"/>
<evidence type="ECO:0000256" key="2">
    <source>
        <dbReference type="ARBA" id="ARBA00022692"/>
    </source>
</evidence>
<feature type="transmembrane region" description="Helical" evidence="5">
    <location>
        <begin position="341"/>
        <end position="364"/>
    </location>
</feature>
<dbReference type="PANTHER" id="PTHR12570:SF20">
    <property type="entry name" value="MAGNESIUM TRANSPORTER NIPA1-RELATED"/>
    <property type="match status" value="1"/>
</dbReference>
<keyword evidence="2 5" id="KW-0812">Transmembrane</keyword>